<dbReference type="RefSeq" id="XP_047837134.1">
    <property type="nucleotide sequence ID" value="XM_047981176.1"/>
</dbReference>
<dbReference type="Gene3D" id="3.30.70.330">
    <property type="match status" value="1"/>
</dbReference>
<evidence type="ECO:0000256" key="1">
    <source>
        <dbReference type="SAM" id="MobiDB-lite"/>
    </source>
</evidence>
<dbReference type="Proteomes" id="UP000829364">
    <property type="component" value="Chromosome 1"/>
</dbReference>
<evidence type="ECO:0008006" key="4">
    <source>
        <dbReference type="Google" id="ProtNLM"/>
    </source>
</evidence>
<evidence type="ECO:0000313" key="2">
    <source>
        <dbReference type="EMBL" id="UNI13653.1"/>
    </source>
</evidence>
<sequence length="439" mass="48057">MAPLILHNVPDDECYIGDDGVKRPYAMIFNQQDGAHTTTTRSRRNAPESGSFGKSTRRSRSRTGTPARGGPRENPTLAAADKLFGDWVSNQTSSSATQRKSSGGQQPSQQPQPGQDDDAASASASGPQRVIKSHPVEMILRGYRSATQQYAAIAHYEALAGAVLEDYPREPPPSQRRYKSELRDPAYTRRRVLSVEERSMVNRADGGEHWVKVTFESAEAASAATYASPQRVLGHLVHAEPYRGIPPARDEACPDVEGLESEHGRAQSMPAMATPRRKSTAGNGMPTMFNSRLLDLSPPDSRTSSQTMDTATMSPSHTSSATVTDNYVSYPNLAASTAAEPVQMDQDSVFCQRIPTARRARLLPAEQALLPQQSVMQRFAGAVPLFKWFSGSMIGNEVPRSETGEFDWGRASLYWKMIWWLDATFGLFGGDVCAVDKDE</sequence>
<dbReference type="OrthoDB" id="8033832at2759"/>
<dbReference type="KEGG" id="ptkz:JDV02_000376"/>
<organism evidence="2 3">
    <name type="scientific">Purpureocillium takamizusanense</name>
    <dbReference type="NCBI Taxonomy" id="2060973"/>
    <lineage>
        <taxon>Eukaryota</taxon>
        <taxon>Fungi</taxon>
        <taxon>Dikarya</taxon>
        <taxon>Ascomycota</taxon>
        <taxon>Pezizomycotina</taxon>
        <taxon>Sordariomycetes</taxon>
        <taxon>Hypocreomycetidae</taxon>
        <taxon>Hypocreales</taxon>
        <taxon>Ophiocordycipitaceae</taxon>
        <taxon>Purpureocillium</taxon>
    </lineage>
</organism>
<feature type="compositionally biased region" description="Polar residues" evidence="1">
    <location>
        <begin position="91"/>
        <end position="100"/>
    </location>
</feature>
<feature type="compositionally biased region" description="Polar residues" evidence="1">
    <location>
        <begin position="300"/>
        <end position="321"/>
    </location>
</feature>
<feature type="region of interest" description="Disordered" evidence="1">
    <location>
        <begin position="91"/>
        <end position="130"/>
    </location>
</feature>
<feature type="region of interest" description="Disordered" evidence="1">
    <location>
        <begin position="261"/>
        <end position="321"/>
    </location>
</feature>
<dbReference type="EMBL" id="CP086354">
    <property type="protein sequence ID" value="UNI13653.1"/>
    <property type="molecule type" value="Genomic_DNA"/>
</dbReference>
<feature type="compositionally biased region" description="Low complexity" evidence="1">
    <location>
        <begin position="101"/>
        <end position="128"/>
    </location>
</feature>
<protein>
    <recommendedName>
        <fullName evidence="4">Nup53p-like protein</fullName>
    </recommendedName>
</protein>
<evidence type="ECO:0000313" key="3">
    <source>
        <dbReference type="Proteomes" id="UP000829364"/>
    </source>
</evidence>
<dbReference type="GeneID" id="72062341"/>
<feature type="region of interest" description="Disordered" evidence="1">
    <location>
        <begin position="33"/>
        <end position="76"/>
    </location>
</feature>
<accession>A0A9Q8V5G3</accession>
<keyword evidence="3" id="KW-1185">Reference proteome</keyword>
<reference evidence="2" key="1">
    <citation type="submission" date="2021-11" db="EMBL/GenBank/DDBJ databases">
        <title>Purpureocillium_takamizusanense_genome.</title>
        <authorList>
            <person name="Nguyen N.-H."/>
        </authorList>
    </citation>
    <scope>NUCLEOTIDE SEQUENCE</scope>
    <source>
        <strain evidence="2">PT3</strain>
    </source>
</reference>
<proteinExistence type="predicted"/>
<gene>
    <name evidence="2" type="ORF">JDV02_000376</name>
</gene>
<dbReference type="AlphaFoldDB" id="A0A9Q8V5G3"/>
<name>A0A9Q8V5G3_9HYPO</name>
<dbReference type="InterPro" id="IPR012677">
    <property type="entry name" value="Nucleotide-bd_a/b_plait_sf"/>
</dbReference>